<dbReference type="EMBL" id="LR798346">
    <property type="protein sequence ID" value="CAB5225343.1"/>
    <property type="molecule type" value="Genomic_DNA"/>
</dbReference>
<accession>A0A6J5NFD4</accession>
<proteinExistence type="predicted"/>
<organism evidence="1">
    <name type="scientific">uncultured Caudovirales phage</name>
    <dbReference type="NCBI Taxonomy" id="2100421"/>
    <lineage>
        <taxon>Viruses</taxon>
        <taxon>Duplodnaviria</taxon>
        <taxon>Heunggongvirae</taxon>
        <taxon>Uroviricota</taxon>
        <taxon>Caudoviricetes</taxon>
        <taxon>Peduoviridae</taxon>
        <taxon>Maltschvirus</taxon>
        <taxon>Maltschvirus maltsch</taxon>
    </lineage>
</organism>
<protein>
    <submittedName>
        <fullName evidence="1">Uncharacterized protein</fullName>
    </submittedName>
</protein>
<sequence>MSGKPVTDPALLEQLNGGGNAVTDPALLEMLNANPQAVKAAQFAGGDNVKEMNPLMKVLGGAKGAFDRAAYGVGSLVPDILPDGVRDAINDSSIAKFTGLTVPSNKQMADQVEQGRAFTKEAGGWGTAGDIAGEVGLTLAPAAKGMQAVQTGARMLPRAISTMVGSSPGAAAITGGTLGAITNPDDRTGGAIGGAVGGAVGDVAGRALTKTLGGMISNRVTPDARQLMDDGVFVPMWKGTDSGLVRNVAERAKVLPIAGDIIRGQERSAFDSFNKRIAEVATPAKPVLDDAGNVLRWENSPVKLSGSDAINGLRGRFNDAYDALYKGRGIPVDDVYTNQTASILESTKNYFPRIADDVGSAFKQVDDILRKGTESTTSSSAILNEAGQPFMKTELGHAATRPESVKQAIDVLDTRIKTAYQRGDAEAAEALKDLRSSVEQLRMRGLPPEVADQAADINKAYASFIQLQRANASLGAQKAGMVSPGQMLNSIKAGDRTPNKSAFSGGNALNQQEVLRAERVLGNRLPDVGPGTAEKLAPFIGFGGPMILGDMGATALLGTKTGQRFLMGDLPGQAGVRKYGSEYLVPALRNFGMSVGN</sequence>
<reference evidence="1" key="1">
    <citation type="submission" date="2020-04" db="EMBL/GenBank/DDBJ databases">
        <authorList>
            <person name="Chiriac C."/>
            <person name="Salcher M."/>
            <person name="Ghai R."/>
            <person name="Kavagutti S V."/>
        </authorList>
    </citation>
    <scope>NUCLEOTIDE SEQUENCE</scope>
</reference>
<name>A0A6J5NFD4_9CAUD</name>
<dbReference type="EMBL" id="LR796654">
    <property type="protein sequence ID" value="CAB4157402.1"/>
    <property type="molecule type" value="Genomic_DNA"/>
</dbReference>
<evidence type="ECO:0000313" key="2">
    <source>
        <dbReference type="EMBL" id="CAB5225343.1"/>
    </source>
</evidence>
<gene>
    <name evidence="1" type="ORF">UFOVP686_16</name>
    <name evidence="2" type="ORF">UFOVP752_4</name>
</gene>
<evidence type="ECO:0000313" key="1">
    <source>
        <dbReference type="EMBL" id="CAB4157402.1"/>
    </source>
</evidence>